<evidence type="ECO:0000313" key="1">
    <source>
        <dbReference type="EnsemblMetazoa" id="GBRI038766-PA"/>
    </source>
</evidence>
<proteinExistence type="predicted"/>
<organism evidence="1 2">
    <name type="scientific">Glossina brevipalpis</name>
    <dbReference type="NCBI Taxonomy" id="37001"/>
    <lineage>
        <taxon>Eukaryota</taxon>
        <taxon>Metazoa</taxon>
        <taxon>Ecdysozoa</taxon>
        <taxon>Arthropoda</taxon>
        <taxon>Hexapoda</taxon>
        <taxon>Insecta</taxon>
        <taxon>Pterygota</taxon>
        <taxon>Neoptera</taxon>
        <taxon>Endopterygota</taxon>
        <taxon>Diptera</taxon>
        <taxon>Brachycera</taxon>
        <taxon>Muscomorpha</taxon>
        <taxon>Hippoboscoidea</taxon>
        <taxon>Glossinidae</taxon>
        <taxon>Glossina</taxon>
    </lineage>
</organism>
<protein>
    <submittedName>
        <fullName evidence="1">Uncharacterized protein</fullName>
    </submittedName>
</protein>
<reference evidence="1" key="2">
    <citation type="submission" date="2020-05" db="UniProtKB">
        <authorList>
            <consortium name="EnsemblMetazoa"/>
        </authorList>
    </citation>
    <scope>IDENTIFICATION</scope>
    <source>
        <strain evidence="1">IAEA</strain>
    </source>
</reference>
<dbReference type="Proteomes" id="UP000091820">
    <property type="component" value="Unassembled WGS sequence"/>
</dbReference>
<sequence length="65" mass="7427">MLLNFKANDDRTMTKECKKSKNLSTRAHTNKRITVGVVVVVISLYRCTLSCYSCDLHSRCTVEPF</sequence>
<keyword evidence="2" id="KW-1185">Reference proteome</keyword>
<dbReference type="EnsemblMetazoa" id="GBRI038766-RA">
    <property type="protein sequence ID" value="GBRI038766-PA"/>
    <property type="gene ID" value="GBRI038766"/>
</dbReference>
<dbReference type="AlphaFoldDB" id="A0A1A9WZP2"/>
<dbReference type="VEuPathDB" id="VectorBase:GBRI038766"/>
<reference evidence="2" key="1">
    <citation type="submission" date="2014-03" db="EMBL/GenBank/DDBJ databases">
        <authorList>
            <person name="Aksoy S."/>
            <person name="Warren W."/>
            <person name="Wilson R.K."/>
        </authorList>
    </citation>
    <scope>NUCLEOTIDE SEQUENCE [LARGE SCALE GENOMIC DNA]</scope>
    <source>
        <strain evidence="2">IAEA</strain>
    </source>
</reference>
<accession>A0A1A9WZP2</accession>
<name>A0A1A9WZP2_9MUSC</name>
<evidence type="ECO:0000313" key="2">
    <source>
        <dbReference type="Proteomes" id="UP000091820"/>
    </source>
</evidence>